<dbReference type="Proteomes" id="UP000664521">
    <property type="component" value="Unassembled WGS sequence"/>
</dbReference>
<proteinExistence type="predicted"/>
<reference evidence="1" key="1">
    <citation type="submission" date="2021-03" db="EMBL/GenBank/DDBJ databases">
        <authorList>
            <person name="Tagirdzhanova G."/>
        </authorList>
    </citation>
    <scope>NUCLEOTIDE SEQUENCE</scope>
</reference>
<keyword evidence="2" id="KW-1185">Reference proteome</keyword>
<dbReference type="PANTHER" id="PTHR38886">
    <property type="entry name" value="SESA DOMAIN-CONTAINING PROTEIN"/>
    <property type="match status" value="1"/>
</dbReference>
<dbReference type="AlphaFoldDB" id="A0A8H3J1J5"/>
<dbReference type="PANTHER" id="PTHR38886:SF1">
    <property type="entry name" value="NACHT-NTPASE AND P-LOOP NTPASES N-TERMINAL DOMAIN-CONTAINING PROTEIN"/>
    <property type="match status" value="1"/>
</dbReference>
<organism evidence="1 2">
    <name type="scientific">Heterodermia speciosa</name>
    <dbReference type="NCBI Taxonomy" id="116794"/>
    <lineage>
        <taxon>Eukaryota</taxon>
        <taxon>Fungi</taxon>
        <taxon>Dikarya</taxon>
        <taxon>Ascomycota</taxon>
        <taxon>Pezizomycotina</taxon>
        <taxon>Lecanoromycetes</taxon>
        <taxon>OSLEUM clade</taxon>
        <taxon>Lecanoromycetidae</taxon>
        <taxon>Caliciales</taxon>
        <taxon>Physciaceae</taxon>
        <taxon>Heterodermia</taxon>
    </lineage>
</organism>
<dbReference type="EMBL" id="CAJPDS010000122">
    <property type="protein sequence ID" value="CAF9938981.1"/>
    <property type="molecule type" value="Genomic_DNA"/>
</dbReference>
<protein>
    <recommendedName>
        <fullName evidence="3">Fungal N-terminal domain-containing protein</fullName>
    </recommendedName>
</protein>
<dbReference type="OrthoDB" id="3045089at2759"/>
<evidence type="ECO:0008006" key="3">
    <source>
        <dbReference type="Google" id="ProtNLM"/>
    </source>
</evidence>
<evidence type="ECO:0000313" key="2">
    <source>
        <dbReference type="Proteomes" id="UP000664521"/>
    </source>
</evidence>
<sequence>MSFGFAVGDVITILNLFERVALEIRSYRSAPEHFQQLGTELQLLQRSLHRLLQVEPSDEDEARELDQIRAIAIHCHQPIQAFISKMRPSDKSLGHVRSSTTLSAIGKRLHWSLITKQDVDGLRKVIMSEMIAINMLLGMQQLASLRRLKISTNNTMQSELKQFCAQSQDFFSSSATVFRNLELLPANLASLRDSMAEQTLKDSKTAEKVIGGLDAISIESKTLIRQSQSTATRLDNLRNQVSRSIIALISIVRDIKEILISLQAFSKDLSKMIIANGKTFLDIHQMMKRLVRAVEAIPLHLSLPIVRLDDALGESWALPYQACQTLEVFYHPQISLSDAADLQWAFEQILRQVVIANGRPGARGVNTGQFFIRAVENGMPLDNVTWKHAVKERAHLTQTMIVADANKIAFECPFPDCSGTLPLNGNCCSVCGPLPAFVKRALRNKSDFSNFTSILARYVNVDPEEIKFFRNIHFVENKIVIQRIGQKLDNHVEHWRVTTDDDCEVLKLRLSGQQWYLIDEDSDSEFDSDSDDFEFDFDIDGV</sequence>
<name>A0A8H3J1J5_9LECA</name>
<gene>
    <name evidence="1" type="ORF">HETSPECPRED_001446</name>
</gene>
<accession>A0A8H3J1J5</accession>
<comment type="caution">
    <text evidence="1">The sequence shown here is derived from an EMBL/GenBank/DDBJ whole genome shotgun (WGS) entry which is preliminary data.</text>
</comment>
<evidence type="ECO:0000313" key="1">
    <source>
        <dbReference type="EMBL" id="CAF9938981.1"/>
    </source>
</evidence>